<organism evidence="1">
    <name type="scientific">Anguilla anguilla</name>
    <name type="common">European freshwater eel</name>
    <name type="synonym">Muraena anguilla</name>
    <dbReference type="NCBI Taxonomy" id="7936"/>
    <lineage>
        <taxon>Eukaryota</taxon>
        <taxon>Metazoa</taxon>
        <taxon>Chordata</taxon>
        <taxon>Craniata</taxon>
        <taxon>Vertebrata</taxon>
        <taxon>Euteleostomi</taxon>
        <taxon>Actinopterygii</taxon>
        <taxon>Neopterygii</taxon>
        <taxon>Teleostei</taxon>
        <taxon>Anguilliformes</taxon>
        <taxon>Anguillidae</taxon>
        <taxon>Anguilla</taxon>
    </lineage>
</organism>
<reference evidence="1" key="2">
    <citation type="journal article" date="2015" name="Fish Shellfish Immunol.">
        <title>Early steps in the European eel (Anguilla anguilla)-Vibrio vulnificus interaction in the gills: Role of the RtxA13 toxin.</title>
        <authorList>
            <person name="Callol A."/>
            <person name="Pajuelo D."/>
            <person name="Ebbesson L."/>
            <person name="Teles M."/>
            <person name="MacKenzie S."/>
            <person name="Amaro C."/>
        </authorList>
    </citation>
    <scope>NUCLEOTIDE SEQUENCE</scope>
</reference>
<dbReference type="AlphaFoldDB" id="A0A0E9SS52"/>
<sequence>MLKLESQCTKNATRAEWEVDPHYRIGTKPPSCS</sequence>
<protein>
    <submittedName>
        <fullName evidence="1">Uncharacterized protein</fullName>
    </submittedName>
</protein>
<proteinExistence type="predicted"/>
<accession>A0A0E9SS52</accession>
<evidence type="ECO:0000313" key="1">
    <source>
        <dbReference type="EMBL" id="JAH43328.1"/>
    </source>
</evidence>
<dbReference type="EMBL" id="GBXM01065249">
    <property type="protein sequence ID" value="JAH43328.1"/>
    <property type="molecule type" value="Transcribed_RNA"/>
</dbReference>
<reference evidence="1" key="1">
    <citation type="submission" date="2014-11" db="EMBL/GenBank/DDBJ databases">
        <authorList>
            <person name="Amaro Gonzalez C."/>
        </authorList>
    </citation>
    <scope>NUCLEOTIDE SEQUENCE</scope>
</reference>
<name>A0A0E9SS52_ANGAN</name>